<evidence type="ECO:0000256" key="1">
    <source>
        <dbReference type="SAM" id="Phobius"/>
    </source>
</evidence>
<keyword evidence="1" id="KW-1133">Transmembrane helix</keyword>
<gene>
    <name evidence="2" type="ORF">SAMN04488502_101160</name>
</gene>
<dbReference type="OrthoDB" id="1727295at2"/>
<keyword evidence="3" id="KW-1185">Reference proteome</keyword>
<reference evidence="2 3" key="1">
    <citation type="submission" date="2016-10" db="EMBL/GenBank/DDBJ databases">
        <authorList>
            <person name="de Groot N.N."/>
        </authorList>
    </citation>
    <scope>NUCLEOTIDE SEQUENCE [LARGE SCALE GENOMIC DNA]</scope>
    <source>
        <strain evidence="2 3">DSM 1736</strain>
    </source>
</reference>
<dbReference type="RefSeq" id="WP_092067331.1">
    <property type="nucleotide sequence ID" value="NZ_FNHB01000001.1"/>
</dbReference>
<dbReference type="STRING" id="146817.SAMN04488502_101160"/>
<dbReference type="AlphaFoldDB" id="A0A1G9KY28"/>
<dbReference type="Proteomes" id="UP000214880">
    <property type="component" value="Unassembled WGS sequence"/>
</dbReference>
<protein>
    <submittedName>
        <fullName evidence="2">Uncharacterized membrane protein</fullName>
    </submittedName>
</protein>
<keyword evidence="1" id="KW-0812">Transmembrane</keyword>
<keyword evidence="1" id="KW-0472">Membrane</keyword>
<evidence type="ECO:0000313" key="3">
    <source>
        <dbReference type="Proteomes" id="UP000214880"/>
    </source>
</evidence>
<dbReference type="Pfam" id="PF10031">
    <property type="entry name" value="DUF2273"/>
    <property type="match status" value="1"/>
</dbReference>
<feature type="transmembrane region" description="Helical" evidence="1">
    <location>
        <begin position="20"/>
        <end position="52"/>
    </location>
</feature>
<proteinExistence type="predicted"/>
<sequence length="75" mass="8352">MNVKLLAEVWQQHSGKISGAVIGLSIGILIIVFGFFRTFFILGCAAIGYVIGQRIDEKEDIMDVIDKLLPPGYRR</sequence>
<evidence type="ECO:0000313" key="2">
    <source>
        <dbReference type="EMBL" id="SDL54413.1"/>
    </source>
</evidence>
<organism evidence="2 3">
    <name type="scientific">Dendrosporobacter quercicolus</name>
    <dbReference type="NCBI Taxonomy" id="146817"/>
    <lineage>
        <taxon>Bacteria</taxon>
        <taxon>Bacillati</taxon>
        <taxon>Bacillota</taxon>
        <taxon>Negativicutes</taxon>
        <taxon>Selenomonadales</taxon>
        <taxon>Sporomusaceae</taxon>
        <taxon>Dendrosporobacter</taxon>
    </lineage>
</organism>
<dbReference type="InterPro" id="IPR018730">
    <property type="entry name" value="DUF2273"/>
</dbReference>
<name>A0A1G9KY28_9FIRM</name>
<accession>A0A1G9KY28</accession>
<dbReference type="EMBL" id="FNHB01000001">
    <property type="protein sequence ID" value="SDL54413.1"/>
    <property type="molecule type" value="Genomic_DNA"/>
</dbReference>